<protein>
    <submittedName>
        <fullName evidence="2">Uncharacterized protein</fullName>
    </submittedName>
</protein>
<accession>A0ABN1HBT6</accession>
<feature type="region of interest" description="Disordered" evidence="1">
    <location>
        <begin position="1"/>
        <end position="46"/>
    </location>
</feature>
<reference evidence="2 3" key="1">
    <citation type="journal article" date="2019" name="Int. J. Syst. Evol. Microbiol.">
        <title>The Global Catalogue of Microorganisms (GCM) 10K type strain sequencing project: providing services to taxonomists for standard genome sequencing and annotation.</title>
        <authorList>
            <consortium name="The Broad Institute Genomics Platform"/>
            <consortium name="The Broad Institute Genome Sequencing Center for Infectious Disease"/>
            <person name="Wu L."/>
            <person name="Ma J."/>
        </authorList>
    </citation>
    <scope>NUCLEOTIDE SEQUENCE [LARGE SCALE GENOMIC DNA]</scope>
    <source>
        <strain evidence="2 3">JCM 10671</strain>
    </source>
</reference>
<dbReference type="Proteomes" id="UP001500957">
    <property type="component" value="Unassembled WGS sequence"/>
</dbReference>
<keyword evidence="3" id="KW-1185">Reference proteome</keyword>
<evidence type="ECO:0000313" key="3">
    <source>
        <dbReference type="Proteomes" id="UP001500957"/>
    </source>
</evidence>
<name>A0ABN1HBT6_9ACTN</name>
<dbReference type="RefSeq" id="WP_344609072.1">
    <property type="nucleotide sequence ID" value="NZ_BAAAHE010000049.1"/>
</dbReference>
<evidence type="ECO:0000313" key="2">
    <source>
        <dbReference type="EMBL" id="GAA0635898.1"/>
    </source>
</evidence>
<organism evidence="2 3">
    <name type="scientific">Sporichthya brevicatena</name>
    <dbReference type="NCBI Taxonomy" id="171442"/>
    <lineage>
        <taxon>Bacteria</taxon>
        <taxon>Bacillati</taxon>
        <taxon>Actinomycetota</taxon>
        <taxon>Actinomycetes</taxon>
        <taxon>Sporichthyales</taxon>
        <taxon>Sporichthyaceae</taxon>
        <taxon>Sporichthya</taxon>
    </lineage>
</organism>
<proteinExistence type="predicted"/>
<gene>
    <name evidence="2" type="ORF">GCM10009547_45110</name>
</gene>
<evidence type="ECO:0000256" key="1">
    <source>
        <dbReference type="SAM" id="MobiDB-lite"/>
    </source>
</evidence>
<dbReference type="EMBL" id="BAAAHE010000049">
    <property type="protein sequence ID" value="GAA0635898.1"/>
    <property type="molecule type" value="Genomic_DNA"/>
</dbReference>
<sequence>MTDPDRPVIPDRSEDDSDRGWGDDRPGEGDAHEEWLRRQRPPHHGD</sequence>
<comment type="caution">
    <text evidence="2">The sequence shown here is derived from an EMBL/GenBank/DDBJ whole genome shotgun (WGS) entry which is preliminary data.</text>
</comment>